<evidence type="ECO:0000313" key="2">
    <source>
        <dbReference type="EMBL" id="MDD9205744.1"/>
    </source>
</evidence>
<organism evidence="2 3">
    <name type="scientific">Georgenia halotolerans</name>
    <dbReference type="NCBI Taxonomy" id="3028317"/>
    <lineage>
        <taxon>Bacteria</taxon>
        <taxon>Bacillati</taxon>
        <taxon>Actinomycetota</taxon>
        <taxon>Actinomycetes</taxon>
        <taxon>Micrococcales</taxon>
        <taxon>Bogoriellaceae</taxon>
        <taxon>Georgenia</taxon>
    </lineage>
</organism>
<sequence length="113" mass="11755">LTPAGLYLVNLTDRPPLRQARAEVATVRAALEHVAVIVDPAILRGRRYGNVVVVASSAALPVPALDRAVRRLPLPARLLHGPELDTFTGAATAWQDAPDDEGPAPGGGAGPSR</sequence>
<name>A0ABT5TUK9_9MICO</name>
<evidence type="ECO:0000313" key="3">
    <source>
        <dbReference type="Proteomes" id="UP001165561"/>
    </source>
</evidence>
<protein>
    <submittedName>
        <fullName evidence="2">Spermidine synthase</fullName>
    </submittedName>
</protein>
<dbReference type="Proteomes" id="UP001165561">
    <property type="component" value="Unassembled WGS sequence"/>
</dbReference>
<reference evidence="2" key="1">
    <citation type="submission" date="2023-02" db="EMBL/GenBank/DDBJ databases">
        <title>Georgenia sp.10Sc9-8, isolated from a soil sample collected from the Taklamakan desert.</title>
        <authorList>
            <person name="Liu S."/>
        </authorList>
    </citation>
    <scope>NUCLEOTIDE SEQUENCE</scope>
    <source>
        <strain evidence="2">10Sc9-8</strain>
    </source>
</reference>
<dbReference type="InterPro" id="IPR029063">
    <property type="entry name" value="SAM-dependent_MTases_sf"/>
</dbReference>
<feature type="compositionally biased region" description="Gly residues" evidence="1">
    <location>
        <begin position="104"/>
        <end position="113"/>
    </location>
</feature>
<keyword evidence="3" id="KW-1185">Reference proteome</keyword>
<gene>
    <name evidence="2" type="ORF">PU560_04585</name>
</gene>
<dbReference type="EMBL" id="JARACI010000637">
    <property type="protein sequence ID" value="MDD9205744.1"/>
    <property type="molecule type" value="Genomic_DNA"/>
</dbReference>
<accession>A0ABT5TUK9</accession>
<feature type="region of interest" description="Disordered" evidence="1">
    <location>
        <begin position="89"/>
        <end position="113"/>
    </location>
</feature>
<dbReference type="Gene3D" id="3.40.50.150">
    <property type="entry name" value="Vaccinia Virus protein VP39"/>
    <property type="match status" value="1"/>
</dbReference>
<comment type="caution">
    <text evidence="2">The sequence shown here is derived from an EMBL/GenBank/DDBJ whole genome shotgun (WGS) entry which is preliminary data.</text>
</comment>
<feature type="non-terminal residue" evidence="2">
    <location>
        <position position="1"/>
    </location>
</feature>
<proteinExistence type="predicted"/>
<evidence type="ECO:0000256" key="1">
    <source>
        <dbReference type="SAM" id="MobiDB-lite"/>
    </source>
</evidence>